<reference evidence="1 2" key="2">
    <citation type="submission" date="2007-04" db="EMBL/GenBank/DDBJ databases">
        <title>Draft genome sequence of Ruminococcus torques (ATCC 27756).</title>
        <authorList>
            <person name="Sudarsanam P."/>
            <person name="Ley R."/>
            <person name="Guruge J."/>
            <person name="Turnbaugh P.J."/>
            <person name="Mahowald M."/>
            <person name="Liep D."/>
            <person name="Gordon J."/>
        </authorList>
    </citation>
    <scope>NUCLEOTIDE SEQUENCE [LARGE SCALE GENOMIC DNA]</scope>
    <source>
        <strain evidence="1 2">ATCC 27756</strain>
    </source>
</reference>
<proteinExistence type="predicted"/>
<dbReference type="EMBL" id="AAVP02000001">
    <property type="protein sequence ID" value="EDK25707.1"/>
    <property type="molecule type" value="Genomic_DNA"/>
</dbReference>
<gene>
    <name evidence="1" type="ORF">RUMTOR_00603</name>
</gene>
<protein>
    <submittedName>
        <fullName evidence="1">Uncharacterized protein</fullName>
    </submittedName>
</protein>
<evidence type="ECO:0000313" key="1">
    <source>
        <dbReference type="EMBL" id="EDK25707.1"/>
    </source>
</evidence>
<sequence length="33" mass="4090">MKTEECGAEYYKHPYKVKRMKVTKTQQKGRKWK</sequence>
<dbReference type="AlphaFoldDB" id="A5KK54"/>
<dbReference type="PaxDb" id="411460-RUMTOR_00603"/>
<dbReference type="HOGENOM" id="CLU_3383618_0_0_9"/>
<accession>A5KK54</accession>
<evidence type="ECO:0000313" key="2">
    <source>
        <dbReference type="Proteomes" id="UP000003577"/>
    </source>
</evidence>
<comment type="caution">
    <text evidence="1">The sequence shown here is derived from an EMBL/GenBank/DDBJ whole genome shotgun (WGS) entry which is preliminary data.</text>
</comment>
<name>A5KK54_9FIRM</name>
<dbReference type="Proteomes" id="UP000003577">
    <property type="component" value="Unassembled WGS sequence"/>
</dbReference>
<organism evidence="1 2">
    <name type="scientific">[Ruminococcus] torques ATCC 27756</name>
    <dbReference type="NCBI Taxonomy" id="411460"/>
    <lineage>
        <taxon>Bacteria</taxon>
        <taxon>Bacillati</taxon>
        <taxon>Bacillota</taxon>
        <taxon>Clostridia</taxon>
        <taxon>Lachnospirales</taxon>
        <taxon>Lachnospiraceae</taxon>
        <taxon>Mediterraneibacter</taxon>
    </lineage>
</organism>
<reference evidence="1 2" key="1">
    <citation type="submission" date="2007-03" db="EMBL/GenBank/DDBJ databases">
        <authorList>
            <person name="Fulton L."/>
            <person name="Clifton S."/>
            <person name="Fulton B."/>
            <person name="Xu J."/>
            <person name="Minx P."/>
            <person name="Pepin K.H."/>
            <person name="Johnson M."/>
            <person name="Thiruvilangam P."/>
            <person name="Bhonagiri V."/>
            <person name="Nash W.E."/>
            <person name="Mardis E.R."/>
            <person name="Wilson R.K."/>
        </authorList>
    </citation>
    <scope>NUCLEOTIDE SEQUENCE [LARGE SCALE GENOMIC DNA]</scope>
    <source>
        <strain evidence="1 2">ATCC 27756</strain>
    </source>
</reference>